<keyword evidence="3" id="KW-1185">Reference proteome</keyword>
<feature type="region of interest" description="Disordered" evidence="1">
    <location>
        <begin position="284"/>
        <end position="303"/>
    </location>
</feature>
<evidence type="ECO:0000313" key="3">
    <source>
        <dbReference type="Proteomes" id="UP001175227"/>
    </source>
</evidence>
<gene>
    <name evidence="2" type="ORF">IW261DRAFT_1420014</name>
</gene>
<name>A0AA39P8M4_9AGAR</name>
<evidence type="ECO:0000256" key="1">
    <source>
        <dbReference type="SAM" id="MobiDB-lite"/>
    </source>
</evidence>
<sequence length="721" mass="79589">MSKTKQQRLNWIRKNGTLVFSTLARPVFVHKYFQPAWMRTRKRNHRRKHKPSTHSSYTAHPHFEMSARSSTAECIPRTRSQTTPPSGTATNVRVSSAGTRQHMHNSGETNDNTTTPKPKVTLTRKAKSTKIDNVMTAGAEDVPKATVTHENQKMIPTTTANATPLLNGVPQGDGEGKKAVEAEKRVNEVMAGMAQTQDSNHEDGSPPDTNPVVATTCSPKRKPEDDEDDDAFVPGQNQFMPLLKMTAPPSKRARSNLPDDQVTETAEEGTDELEEMYATQEMEWDEEDAQGDEQKTNPPSAMSLTAKAPKATAIVTPIPPPMIISPFAKRLPDDNVDDGVALTPPQHVRIPLLAPVAARVAPVTGELSTPQRPRQGPTVPSLAMMVAPAPSAIQTPQQQQGLQTVTIYREHVGMTEPHTISPQHVFHNYCWEQINDLLSSPDPNDILIVVWGLEFRNLTSTTEQRIENALKAYFETEDLGLQIAPPSPPPSYYTKERTAHNAQPFTADHTGTPLPFYVRGLSKEQWAEVLDAEMIATNMDSYIVLDPTDFITDFVFTIDGLNTPLDIQGQRLVEKILKDKLYTTPKVWTFLQSHHDAIDASIPPEDIPFLVILSLEARSLWIEGRNGELGHQAWNIWMAHPTKIPACHNEWIGTLKTAFPICSGMGFGGTARVIRVPFFCKGCKGGSHPTGQCPMKEKLGDILRQPNKGGASRGRNSGRGG</sequence>
<organism evidence="2 3">
    <name type="scientific">Armillaria novae-zelandiae</name>
    <dbReference type="NCBI Taxonomy" id="153914"/>
    <lineage>
        <taxon>Eukaryota</taxon>
        <taxon>Fungi</taxon>
        <taxon>Dikarya</taxon>
        <taxon>Basidiomycota</taxon>
        <taxon>Agaricomycotina</taxon>
        <taxon>Agaricomycetes</taxon>
        <taxon>Agaricomycetidae</taxon>
        <taxon>Agaricales</taxon>
        <taxon>Marasmiineae</taxon>
        <taxon>Physalacriaceae</taxon>
        <taxon>Armillaria</taxon>
    </lineage>
</organism>
<feature type="compositionally biased region" description="Polar residues" evidence="1">
    <location>
        <begin position="67"/>
        <end position="116"/>
    </location>
</feature>
<dbReference type="EMBL" id="JAUEPR010000012">
    <property type="protein sequence ID" value="KAK0479286.1"/>
    <property type="molecule type" value="Genomic_DNA"/>
</dbReference>
<feature type="region of interest" description="Disordered" evidence="1">
    <location>
        <begin position="195"/>
        <end position="271"/>
    </location>
</feature>
<feature type="compositionally biased region" description="Basic residues" evidence="1">
    <location>
        <begin position="41"/>
        <end position="52"/>
    </location>
</feature>
<feature type="region of interest" description="Disordered" evidence="1">
    <location>
        <begin position="700"/>
        <end position="721"/>
    </location>
</feature>
<protein>
    <submittedName>
        <fullName evidence="2">Uncharacterized protein</fullName>
    </submittedName>
</protein>
<accession>A0AA39P8M4</accession>
<reference evidence="2" key="1">
    <citation type="submission" date="2023-06" db="EMBL/GenBank/DDBJ databases">
        <authorList>
            <consortium name="Lawrence Berkeley National Laboratory"/>
            <person name="Ahrendt S."/>
            <person name="Sahu N."/>
            <person name="Indic B."/>
            <person name="Wong-Bajracharya J."/>
            <person name="Merenyi Z."/>
            <person name="Ke H.-M."/>
            <person name="Monk M."/>
            <person name="Kocsube S."/>
            <person name="Drula E."/>
            <person name="Lipzen A."/>
            <person name="Balint B."/>
            <person name="Henrissat B."/>
            <person name="Andreopoulos B."/>
            <person name="Martin F.M."/>
            <person name="Harder C.B."/>
            <person name="Rigling D."/>
            <person name="Ford K.L."/>
            <person name="Foster G.D."/>
            <person name="Pangilinan J."/>
            <person name="Papanicolaou A."/>
            <person name="Barry K."/>
            <person name="LaButti K."/>
            <person name="Viragh M."/>
            <person name="Koriabine M."/>
            <person name="Yan M."/>
            <person name="Riley R."/>
            <person name="Champramary S."/>
            <person name="Plett K.L."/>
            <person name="Tsai I.J."/>
            <person name="Slot J."/>
            <person name="Sipos G."/>
            <person name="Plett J."/>
            <person name="Nagy L.G."/>
            <person name="Grigoriev I.V."/>
        </authorList>
    </citation>
    <scope>NUCLEOTIDE SEQUENCE</scope>
    <source>
        <strain evidence="2">ICMP 16352</strain>
    </source>
</reference>
<dbReference type="AlphaFoldDB" id="A0AA39P8M4"/>
<dbReference type="Proteomes" id="UP001175227">
    <property type="component" value="Unassembled WGS sequence"/>
</dbReference>
<feature type="region of interest" description="Disordered" evidence="1">
    <location>
        <begin position="41"/>
        <end position="123"/>
    </location>
</feature>
<comment type="caution">
    <text evidence="2">The sequence shown here is derived from an EMBL/GenBank/DDBJ whole genome shotgun (WGS) entry which is preliminary data.</text>
</comment>
<evidence type="ECO:0000313" key="2">
    <source>
        <dbReference type="EMBL" id="KAK0479286.1"/>
    </source>
</evidence>
<feature type="compositionally biased region" description="Acidic residues" evidence="1">
    <location>
        <begin position="261"/>
        <end position="271"/>
    </location>
</feature>
<proteinExistence type="predicted"/>